<comment type="subcellular location">
    <subcellularLocation>
        <location evidence="1 12">Mitochondrion membrane</location>
        <topology evidence="1 12">Single-pass membrane protein</topology>
    </subcellularLocation>
</comment>
<evidence type="ECO:0000256" key="7">
    <source>
        <dbReference type="ARBA" id="ARBA00022989"/>
    </source>
</evidence>
<evidence type="ECO:0000256" key="3">
    <source>
        <dbReference type="ARBA" id="ARBA00022448"/>
    </source>
</evidence>
<geneLocation type="mitochondrion" evidence="14"/>
<keyword evidence="7 13" id="KW-1133">Transmembrane helix</keyword>
<evidence type="ECO:0000256" key="4">
    <source>
        <dbReference type="ARBA" id="ARBA00022547"/>
    </source>
</evidence>
<keyword evidence="5 12" id="KW-0812">Transmembrane</keyword>
<dbReference type="GO" id="GO:0031966">
    <property type="term" value="C:mitochondrial membrane"/>
    <property type="evidence" value="ECO:0007669"/>
    <property type="project" value="UniProtKB-SubCell"/>
</dbReference>
<dbReference type="PANTHER" id="PTHR39937">
    <property type="entry name" value="ATP SYNTHASE PROTEIN 8"/>
    <property type="match status" value="1"/>
</dbReference>
<protein>
    <recommendedName>
        <fullName evidence="12">ATP synthase complex subunit 8</fullName>
    </recommendedName>
</protein>
<gene>
    <name evidence="14" type="primary">ATP8</name>
</gene>
<dbReference type="GeneID" id="14411437"/>
<dbReference type="GO" id="GO:0015986">
    <property type="term" value="P:proton motive force-driven ATP synthesis"/>
    <property type="evidence" value="ECO:0007669"/>
    <property type="project" value="InterPro"/>
</dbReference>
<keyword evidence="6 12" id="KW-0375">Hydrogen ion transport</keyword>
<evidence type="ECO:0000256" key="2">
    <source>
        <dbReference type="ARBA" id="ARBA00008892"/>
    </source>
</evidence>
<dbReference type="RefSeq" id="YP_007316796.1">
    <property type="nucleotide sequence ID" value="NC_019999.1"/>
</dbReference>
<keyword evidence="8 12" id="KW-0406">Ion transport</keyword>
<reference evidence="14" key="1">
    <citation type="journal article" date="2012" name="BMC Genomics">
        <title>The origin of modern frogs (Neobatrachia) was accompanied by acceleration in mitochondrial and nuclear substitution rates.</title>
        <authorList>
            <person name="Irisarri I."/>
            <person name="San Mauro D."/>
            <person name="Abascal F."/>
            <person name="Ohler A."/>
            <person name="Vences M."/>
            <person name="Zardoya R."/>
        </authorList>
    </citation>
    <scope>NUCLEOTIDE SEQUENCE</scope>
</reference>
<evidence type="ECO:0000256" key="8">
    <source>
        <dbReference type="ARBA" id="ARBA00023065"/>
    </source>
</evidence>
<dbReference type="Pfam" id="PF00895">
    <property type="entry name" value="ATP-synt_8"/>
    <property type="match status" value="1"/>
</dbReference>
<evidence type="ECO:0000256" key="11">
    <source>
        <dbReference type="ARBA" id="ARBA00023310"/>
    </source>
</evidence>
<comment type="similarity">
    <text evidence="2 12">Belongs to the ATPase protein 8 family.</text>
</comment>
<evidence type="ECO:0000256" key="1">
    <source>
        <dbReference type="ARBA" id="ARBA00004304"/>
    </source>
</evidence>
<evidence type="ECO:0000256" key="13">
    <source>
        <dbReference type="SAM" id="Phobius"/>
    </source>
</evidence>
<sequence>MPQLNPSPWFFIFIVSWVIFILISLIKVSSFYFPNNPSPKHYKNLNSTWTWPWT</sequence>
<dbReference type="InterPro" id="IPR001421">
    <property type="entry name" value="ATP8_metazoa"/>
</dbReference>
<keyword evidence="3 12" id="KW-0813">Transport</keyword>
<evidence type="ECO:0000256" key="5">
    <source>
        <dbReference type="ARBA" id="ARBA00022692"/>
    </source>
</evidence>
<evidence type="ECO:0000256" key="9">
    <source>
        <dbReference type="ARBA" id="ARBA00023128"/>
    </source>
</evidence>
<proteinExistence type="inferred from homology"/>
<feature type="transmembrane region" description="Helical" evidence="13">
    <location>
        <begin position="12"/>
        <end position="33"/>
    </location>
</feature>
<organism evidence="14">
    <name type="scientific">Platyplectrum melanopyga</name>
    <name type="common">Wokan cannibal frog</name>
    <name type="synonym">Lechriodus melanopyga</name>
    <dbReference type="NCBI Taxonomy" id="3345241"/>
    <lineage>
        <taxon>Eukaryota</taxon>
        <taxon>Metazoa</taxon>
        <taxon>Chordata</taxon>
        <taxon>Craniata</taxon>
        <taxon>Vertebrata</taxon>
        <taxon>Euteleostomi</taxon>
        <taxon>Amphibia</taxon>
        <taxon>Batrachia</taxon>
        <taxon>Anura</taxon>
        <taxon>Neobatrachia</taxon>
        <taxon>Myobatrachoidea</taxon>
        <taxon>Limnodynastidae</taxon>
        <taxon>Platyplectrum</taxon>
    </lineage>
</organism>
<evidence type="ECO:0000313" key="14">
    <source>
        <dbReference type="EMBL" id="AEC33153.1"/>
    </source>
</evidence>
<dbReference type="CTD" id="4509"/>
<evidence type="ECO:0000256" key="12">
    <source>
        <dbReference type="RuleBase" id="RU003661"/>
    </source>
</evidence>
<dbReference type="EMBL" id="JF703230">
    <property type="protein sequence ID" value="AEC33153.1"/>
    <property type="molecule type" value="Genomic_DNA"/>
</dbReference>
<evidence type="ECO:0000256" key="6">
    <source>
        <dbReference type="ARBA" id="ARBA00022781"/>
    </source>
</evidence>
<keyword evidence="10 13" id="KW-0472">Membrane</keyword>
<accession>K9JYV6</accession>
<dbReference type="GO" id="GO:0015078">
    <property type="term" value="F:proton transmembrane transporter activity"/>
    <property type="evidence" value="ECO:0007669"/>
    <property type="project" value="InterPro"/>
</dbReference>
<evidence type="ECO:0000256" key="10">
    <source>
        <dbReference type="ARBA" id="ARBA00023136"/>
    </source>
</evidence>
<dbReference type="GO" id="GO:0045259">
    <property type="term" value="C:proton-transporting ATP synthase complex"/>
    <property type="evidence" value="ECO:0007669"/>
    <property type="project" value="UniProtKB-KW"/>
</dbReference>
<name>K9JYV6_PLAME</name>
<dbReference type="InterPro" id="IPR050635">
    <property type="entry name" value="ATPase_protein_8"/>
</dbReference>
<dbReference type="AlphaFoldDB" id="K9JYV6"/>
<keyword evidence="4 12" id="KW-0138">CF(0)</keyword>
<keyword evidence="11" id="KW-0066">ATP synthesis</keyword>
<keyword evidence="9 12" id="KW-0496">Mitochondrion</keyword>
<dbReference type="PANTHER" id="PTHR39937:SF1">
    <property type="entry name" value="ATP SYNTHASE PROTEIN 8"/>
    <property type="match status" value="1"/>
</dbReference>